<dbReference type="Gene3D" id="1.10.167.10">
    <property type="entry name" value="Regulator of G-protein Signalling 4, domain 2"/>
    <property type="match status" value="1"/>
</dbReference>
<accession>A0ABQ9JMQ0</accession>
<dbReference type="CDD" id="cd01817">
    <property type="entry name" value="RBD1_RGS12_like"/>
    <property type="match status" value="1"/>
</dbReference>
<keyword evidence="9" id="KW-1185">Reference proteome</keyword>
<dbReference type="Gene3D" id="3.10.20.90">
    <property type="entry name" value="Phosphatidylinositol 3-kinase Catalytic Subunit, Chain A, domain 1"/>
    <property type="match status" value="2"/>
</dbReference>
<feature type="domain" description="RBD" evidence="7">
    <location>
        <begin position="352"/>
        <end position="422"/>
    </location>
</feature>
<dbReference type="InterPro" id="IPR016137">
    <property type="entry name" value="RGS"/>
</dbReference>
<evidence type="ECO:0000259" key="6">
    <source>
        <dbReference type="PROSITE" id="PS50132"/>
    </source>
</evidence>
<sequence>MTQWPRGSVYKEKVKVVFMTRFKDSTAMDKLSKVYNNIICHVLYDSVGDGGTGMVVALRPSFKRLNDAFQRAGSQRHLRRPSSLLAPPPDVVPQCDQNGVAKCNIAEGPTGWATSFEKLLEDPLGLHAFADFLKKEYSAENIYFWTACERYRKLTPGNERTAEAQRIYQQHLSHGAPEPVNVDAQGRQHTEQCLQHPDSTMFSLAQKQIFNLMKFDSYPRFLKSDLYKQCLSGEIVKPLDAGLMLHTPTSTPSKLKKSLSNAEDRRRKSLLPWHRKIRSKSKDRGEVEFVQKRNDIMSNSMTIGDQIRKNSGSDTHSSHSSLTSLDLATTGQELAKSKSANEEDFSANSRSALCRVFLSNGSTSVVQINESETIQQLVNRLLAKRGLRYSSFEVFIGKHPKPTDISEPSAKLAGCEVTVEQRVVFKLDLPNRKTISVKSKYTKIIIDVLRPILYKYQYNLDQVVVTDGGEPINLHLPVTSIDGEASQYSTYGRGERQDLASCKHTKSDKGSVKSEDWGSEHSSGMFGKFLRRDSGVHERKKKFLASRAKGNPNGSMEDIQCDQNQNKKPLIAKLKAGANKLHVTCSESDELVEGLTRAQRCRLEDQRGTKINFELPDFLKKQRK</sequence>
<organism evidence="8 9">
    <name type="scientific">Molorchus minor</name>
    <dbReference type="NCBI Taxonomy" id="1323400"/>
    <lineage>
        <taxon>Eukaryota</taxon>
        <taxon>Metazoa</taxon>
        <taxon>Ecdysozoa</taxon>
        <taxon>Arthropoda</taxon>
        <taxon>Hexapoda</taxon>
        <taxon>Insecta</taxon>
        <taxon>Pterygota</taxon>
        <taxon>Neoptera</taxon>
        <taxon>Endopterygota</taxon>
        <taxon>Coleoptera</taxon>
        <taxon>Polyphaga</taxon>
        <taxon>Cucujiformia</taxon>
        <taxon>Chrysomeloidea</taxon>
        <taxon>Cerambycidae</taxon>
        <taxon>Lamiinae</taxon>
        <taxon>Monochamini</taxon>
        <taxon>Molorchus</taxon>
    </lineage>
</organism>
<evidence type="ECO:0000256" key="4">
    <source>
        <dbReference type="ARBA" id="ARBA00022737"/>
    </source>
</evidence>
<evidence type="ECO:0000259" key="7">
    <source>
        <dbReference type="PROSITE" id="PS50898"/>
    </source>
</evidence>
<evidence type="ECO:0000313" key="8">
    <source>
        <dbReference type="EMBL" id="KAJ8978977.1"/>
    </source>
</evidence>
<dbReference type="InterPro" id="IPR046995">
    <property type="entry name" value="RGS10/12/14-like"/>
</dbReference>
<dbReference type="Pfam" id="PF02196">
    <property type="entry name" value="RBD"/>
    <property type="match status" value="1"/>
</dbReference>
<dbReference type="SMART" id="SM00455">
    <property type="entry name" value="RBD"/>
    <property type="match status" value="2"/>
</dbReference>
<dbReference type="PROSITE" id="PS50898">
    <property type="entry name" value="RBD"/>
    <property type="match status" value="2"/>
</dbReference>
<dbReference type="PANTHER" id="PTHR45945">
    <property type="entry name" value="REGULATOR OF G-PROTEIN SIGNALING LOCO"/>
    <property type="match status" value="1"/>
</dbReference>
<gene>
    <name evidence="8" type="ORF">NQ317_001450</name>
</gene>
<evidence type="ECO:0000256" key="2">
    <source>
        <dbReference type="ARBA" id="ARBA00022468"/>
    </source>
</evidence>
<dbReference type="InterPro" id="IPR036305">
    <property type="entry name" value="RGS_sf"/>
</dbReference>
<dbReference type="EMBL" id="JAPWTJ010000386">
    <property type="protein sequence ID" value="KAJ8978977.1"/>
    <property type="molecule type" value="Genomic_DNA"/>
</dbReference>
<protein>
    <recommendedName>
        <fullName evidence="10">Regulator of G-protein signaling loco</fullName>
    </recommendedName>
</protein>
<dbReference type="InterPro" id="IPR044926">
    <property type="entry name" value="RGS_subdomain_2"/>
</dbReference>
<evidence type="ECO:0000256" key="3">
    <source>
        <dbReference type="ARBA" id="ARBA00022490"/>
    </source>
</evidence>
<keyword evidence="2" id="KW-0343">GTPase activation</keyword>
<dbReference type="Proteomes" id="UP001162164">
    <property type="component" value="Unassembled WGS sequence"/>
</dbReference>
<dbReference type="SUPFAM" id="SSF54236">
    <property type="entry name" value="Ubiquitin-like"/>
    <property type="match status" value="2"/>
</dbReference>
<feature type="region of interest" description="Disordered" evidence="5">
    <location>
        <begin position="500"/>
        <end position="522"/>
    </location>
</feature>
<dbReference type="PROSITE" id="PS50877">
    <property type="entry name" value="GOLOCO"/>
    <property type="match status" value="1"/>
</dbReference>
<dbReference type="PRINTS" id="PR01301">
    <property type="entry name" value="RGSPROTEIN"/>
</dbReference>
<dbReference type="PROSITE" id="PS50132">
    <property type="entry name" value="RGS"/>
    <property type="match status" value="1"/>
</dbReference>
<dbReference type="Gene3D" id="1.10.196.10">
    <property type="match status" value="1"/>
</dbReference>
<dbReference type="CDD" id="cd17067">
    <property type="entry name" value="RBD2_RGS12_like"/>
    <property type="match status" value="1"/>
</dbReference>
<feature type="compositionally biased region" description="Basic and acidic residues" evidence="5">
    <location>
        <begin position="505"/>
        <end position="519"/>
    </location>
</feature>
<feature type="domain" description="RBD" evidence="7">
    <location>
        <begin position="423"/>
        <end position="491"/>
    </location>
</feature>
<feature type="region of interest" description="Disordered" evidence="5">
    <location>
        <begin position="245"/>
        <end position="267"/>
    </location>
</feature>
<keyword evidence="4" id="KW-0677">Repeat</keyword>
<dbReference type="PANTHER" id="PTHR45945:SF3">
    <property type="entry name" value="REGULATOR OF G-PROTEIN SIGNALING LOCO"/>
    <property type="match status" value="1"/>
</dbReference>
<evidence type="ECO:0000256" key="1">
    <source>
        <dbReference type="ARBA" id="ARBA00004496"/>
    </source>
</evidence>
<keyword evidence="3" id="KW-0963">Cytoplasm</keyword>
<proteinExistence type="predicted"/>
<dbReference type="InterPro" id="IPR003116">
    <property type="entry name" value="RBD_dom"/>
</dbReference>
<feature type="domain" description="RGS" evidence="6">
    <location>
        <begin position="115"/>
        <end position="231"/>
    </location>
</feature>
<feature type="compositionally biased region" description="Low complexity" evidence="5">
    <location>
        <begin position="312"/>
        <end position="325"/>
    </location>
</feature>
<evidence type="ECO:0008006" key="10">
    <source>
        <dbReference type="Google" id="ProtNLM"/>
    </source>
</evidence>
<feature type="region of interest" description="Disordered" evidence="5">
    <location>
        <begin position="305"/>
        <end position="325"/>
    </location>
</feature>
<reference evidence="8" key="1">
    <citation type="journal article" date="2023" name="Insect Mol. Biol.">
        <title>Genome sequencing provides insights into the evolution of gene families encoding plant cell wall-degrading enzymes in longhorned beetles.</title>
        <authorList>
            <person name="Shin N.R."/>
            <person name="Okamura Y."/>
            <person name="Kirsch R."/>
            <person name="Pauchet Y."/>
        </authorList>
    </citation>
    <scope>NUCLEOTIDE SEQUENCE</scope>
    <source>
        <strain evidence="8">MMC_N1</strain>
    </source>
</reference>
<dbReference type="InterPro" id="IPR029071">
    <property type="entry name" value="Ubiquitin-like_domsf"/>
</dbReference>
<dbReference type="SUPFAM" id="SSF48097">
    <property type="entry name" value="Regulator of G-protein signaling, RGS"/>
    <property type="match status" value="1"/>
</dbReference>
<comment type="caution">
    <text evidence="8">The sequence shown here is derived from an EMBL/GenBank/DDBJ whole genome shotgun (WGS) entry which is preliminary data.</text>
</comment>
<name>A0ABQ9JMQ0_9CUCU</name>
<evidence type="ECO:0000313" key="9">
    <source>
        <dbReference type="Proteomes" id="UP001162164"/>
    </source>
</evidence>
<dbReference type="SMART" id="SM00315">
    <property type="entry name" value="RGS"/>
    <property type="match status" value="1"/>
</dbReference>
<dbReference type="InterPro" id="IPR003109">
    <property type="entry name" value="GoLoco_motif"/>
</dbReference>
<dbReference type="Pfam" id="PF00615">
    <property type="entry name" value="RGS"/>
    <property type="match status" value="1"/>
</dbReference>
<dbReference type="InterPro" id="IPR024066">
    <property type="entry name" value="RGS_subdom1/3"/>
</dbReference>
<evidence type="ECO:0000256" key="5">
    <source>
        <dbReference type="SAM" id="MobiDB-lite"/>
    </source>
</evidence>
<comment type="subcellular location">
    <subcellularLocation>
        <location evidence="1">Cytoplasm</location>
    </subcellularLocation>
</comment>